<sequence length="105" mass="11786">MERMIYEQQMKKVDLSTSVVDSHEIAEQKERSVTSAMADTAKQTGAEVPFSGFLQPPSEADYEKELAVDESIFEGDSVLASCVKQLGRWIVDVHRVHDDDKQALK</sequence>
<name>A0A9W7DB30_9STRA</name>
<reference evidence="1" key="1">
    <citation type="submission" date="2023-04" db="EMBL/GenBank/DDBJ databases">
        <title>Phytophthora fragariaefolia NBRC 109709.</title>
        <authorList>
            <person name="Ichikawa N."/>
            <person name="Sato H."/>
            <person name="Tonouchi N."/>
        </authorList>
    </citation>
    <scope>NUCLEOTIDE SEQUENCE</scope>
    <source>
        <strain evidence="1">NBRC 109709</strain>
    </source>
</reference>
<gene>
    <name evidence="1" type="ORF">Pfra01_002931400</name>
</gene>
<proteinExistence type="predicted"/>
<evidence type="ECO:0000313" key="1">
    <source>
        <dbReference type="EMBL" id="GMG15034.1"/>
    </source>
</evidence>
<dbReference type="Proteomes" id="UP001165121">
    <property type="component" value="Unassembled WGS sequence"/>
</dbReference>
<accession>A0A9W7DB30</accession>
<keyword evidence="2" id="KW-1185">Reference proteome</keyword>
<comment type="caution">
    <text evidence="1">The sequence shown here is derived from an EMBL/GenBank/DDBJ whole genome shotgun (WGS) entry which is preliminary data.</text>
</comment>
<dbReference type="EMBL" id="BSXT01018864">
    <property type="protein sequence ID" value="GMG15034.1"/>
    <property type="molecule type" value="Genomic_DNA"/>
</dbReference>
<protein>
    <submittedName>
        <fullName evidence="1">Unnamed protein product</fullName>
    </submittedName>
</protein>
<evidence type="ECO:0000313" key="2">
    <source>
        <dbReference type="Proteomes" id="UP001165121"/>
    </source>
</evidence>
<organism evidence="1 2">
    <name type="scientific">Phytophthora fragariaefolia</name>
    <dbReference type="NCBI Taxonomy" id="1490495"/>
    <lineage>
        <taxon>Eukaryota</taxon>
        <taxon>Sar</taxon>
        <taxon>Stramenopiles</taxon>
        <taxon>Oomycota</taxon>
        <taxon>Peronosporomycetes</taxon>
        <taxon>Peronosporales</taxon>
        <taxon>Peronosporaceae</taxon>
        <taxon>Phytophthora</taxon>
    </lineage>
</organism>
<dbReference type="AlphaFoldDB" id="A0A9W7DB30"/>